<keyword evidence="3" id="KW-1003">Cell membrane</keyword>
<evidence type="ECO:0000313" key="10">
    <source>
        <dbReference type="Proteomes" id="UP001595615"/>
    </source>
</evidence>
<evidence type="ECO:0000256" key="5">
    <source>
        <dbReference type="ARBA" id="ARBA00022989"/>
    </source>
</evidence>
<comment type="subcellular location">
    <subcellularLocation>
        <location evidence="7">Cell inner membrane</location>
        <topology evidence="7">Multi-pass membrane protein</topology>
    </subcellularLocation>
    <subcellularLocation>
        <location evidence="1">Cell membrane</location>
        <topology evidence="1">Multi-pass membrane protein</topology>
    </subcellularLocation>
</comment>
<feature type="transmembrane region" description="Helical" evidence="7">
    <location>
        <begin position="13"/>
        <end position="30"/>
    </location>
</feature>
<name>A0ABV7X974_9SPHN</name>
<comment type="caution">
    <text evidence="9">The sequence shown here is derived from an EMBL/GenBank/DDBJ whole genome shotgun (WGS) entry which is preliminary data.</text>
</comment>
<dbReference type="PRINTS" id="PR01837">
    <property type="entry name" value="MGTCSAPBPROT"/>
</dbReference>
<keyword evidence="6 7" id="KW-0472">Membrane</keyword>
<proteinExistence type="inferred from homology"/>
<dbReference type="RefSeq" id="WP_380858114.1">
    <property type="nucleotide sequence ID" value="NZ_JBHRXV010000004.1"/>
</dbReference>
<evidence type="ECO:0000256" key="2">
    <source>
        <dbReference type="ARBA" id="ARBA00009298"/>
    </source>
</evidence>
<feature type="transmembrane region" description="Helical" evidence="7">
    <location>
        <begin position="103"/>
        <end position="119"/>
    </location>
</feature>
<dbReference type="Pfam" id="PF02308">
    <property type="entry name" value="MgtC"/>
    <property type="match status" value="1"/>
</dbReference>
<feature type="transmembrane region" description="Helical" evidence="7">
    <location>
        <begin position="77"/>
        <end position="96"/>
    </location>
</feature>
<dbReference type="InterPro" id="IPR003416">
    <property type="entry name" value="MgtC/SapB/SrpB/YhiD_fam"/>
</dbReference>
<evidence type="ECO:0000256" key="1">
    <source>
        <dbReference type="ARBA" id="ARBA00004651"/>
    </source>
</evidence>
<dbReference type="EMBL" id="JBHRXV010000004">
    <property type="protein sequence ID" value="MFC3712025.1"/>
    <property type="molecule type" value="Genomic_DNA"/>
</dbReference>
<dbReference type="Proteomes" id="UP001595615">
    <property type="component" value="Unassembled WGS sequence"/>
</dbReference>
<sequence>MTAADLNLSIPDMLLRLGVAAVVGLILGLDRELKGIPAGLRTHALVSLSSAAITYSALEIHVQLWTAGDPATDPLRVVQGLAQAIGFIAAGMIFVNRGGGVKNMTSAANLWLATAVGVASGAGQYALVAATTAIGVALLTAVRLFENHAPRKKRDPAPESLD</sequence>
<evidence type="ECO:0000256" key="6">
    <source>
        <dbReference type="ARBA" id="ARBA00023136"/>
    </source>
</evidence>
<gene>
    <name evidence="9" type="ORF">ACFOMD_05555</name>
</gene>
<evidence type="ECO:0000256" key="7">
    <source>
        <dbReference type="RuleBase" id="RU365041"/>
    </source>
</evidence>
<accession>A0ABV7X974</accession>
<evidence type="ECO:0000256" key="3">
    <source>
        <dbReference type="ARBA" id="ARBA00022475"/>
    </source>
</evidence>
<organism evidence="9 10">
    <name type="scientific">Sphingoaurantiacus capsulatus</name>
    <dbReference type="NCBI Taxonomy" id="1771310"/>
    <lineage>
        <taxon>Bacteria</taxon>
        <taxon>Pseudomonadati</taxon>
        <taxon>Pseudomonadota</taxon>
        <taxon>Alphaproteobacteria</taxon>
        <taxon>Sphingomonadales</taxon>
        <taxon>Sphingosinicellaceae</taxon>
        <taxon>Sphingoaurantiacus</taxon>
    </lineage>
</organism>
<keyword evidence="4 7" id="KW-0812">Transmembrane</keyword>
<feature type="transmembrane region" description="Helical" evidence="7">
    <location>
        <begin position="42"/>
        <end position="65"/>
    </location>
</feature>
<keyword evidence="5 7" id="KW-1133">Transmembrane helix</keyword>
<protein>
    <recommendedName>
        <fullName evidence="7">Protein MgtC</fullName>
    </recommendedName>
</protein>
<evidence type="ECO:0000256" key="4">
    <source>
        <dbReference type="ARBA" id="ARBA00022692"/>
    </source>
</evidence>
<dbReference type="PANTHER" id="PTHR33778:SF1">
    <property type="entry name" value="MAGNESIUM TRANSPORTER YHID-RELATED"/>
    <property type="match status" value="1"/>
</dbReference>
<evidence type="ECO:0000313" key="9">
    <source>
        <dbReference type="EMBL" id="MFC3712025.1"/>
    </source>
</evidence>
<dbReference type="InterPro" id="IPR049177">
    <property type="entry name" value="MgtC_SapB_SrpB_YhiD_N"/>
</dbReference>
<feature type="domain" description="MgtC/SapB/SrpB/YhiD N-terminal" evidence="8">
    <location>
        <begin position="17"/>
        <end position="147"/>
    </location>
</feature>
<dbReference type="PANTHER" id="PTHR33778">
    <property type="entry name" value="PROTEIN MGTC"/>
    <property type="match status" value="1"/>
</dbReference>
<keyword evidence="10" id="KW-1185">Reference proteome</keyword>
<evidence type="ECO:0000259" key="8">
    <source>
        <dbReference type="Pfam" id="PF02308"/>
    </source>
</evidence>
<keyword evidence="7" id="KW-0997">Cell inner membrane</keyword>
<reference evidence="10" key="1">
    <citation type="journal article" date="2019" name="Int. J. Syst. Evol. Microbiol.">
        <title>The Global Catalogue of Microorganisms (GCM) 10K type strain sequencing project: providing services to taxonomists for standard genome sequencing and annotation.</title>
        <authorList>
            <consortium name="The Broad Institute Genomics Platform"/>
            <consortium name="The Broad Institute Genome Sequencing Center for Infectious Disease"/>
            <person name="Wu L."/>
            <person name="Ma J."/>
        </authorList>
    </citation>
    <scope>NUCLEOTIDE SEQUENCE [LARGE SCALE GENOMIC DNA]</scope>
    <source>
        <strain evidence="10">KCTC 42644</strain>
    </source>
</reference>
<comment type="similarity">
    <text evidence="2 7">Belongs to the MgtC/SapB family.</text>
</comment>